<keyword evidence="2" id="KW-0812">Transmembrane</keyword>
<protein>
    <submittedName>
        <fullName evidence="3">Uncharacterized protein</fullName>
    </submittedName>
</protein>
<gene>
    <name evidence="3" type="ORF">KTA_37410</name>
</gene>
<dbReference type="AlphaFoldDB" id="A0A455T7W6"/>
<keyword evidence="2" id="KW-1133">Transmembrane helix</keyword>
<organism evidence="3">
    <name type="scientific">Thermogemmatispora argillosa</name>
    <dbReference type="NCBI Taxonomy" id="2045280"/>
    <lineage>
        <taxon>Bacteria</taxon>
        <taxon>Bacillati</taxon>
        <taxon>Chloroflexota</taxon>
        <taxon>Ktedonobacteria</taxon>
        <taxon>Thermogemmatisporales</taxon>
        <taxon>Thermogemmatisporaceae</taxon>
        <taxon>Thermogemmatispora</taxon>
    </lineage>
</organism>
<sequence>MAKKAGARSGTRQKARAQKHIELVRQAGGEQVGASAREGGAAAQSKPSPQAAVTAQSSPAETREQEQTAAAAEVSRSASAASKLASRRQASRAAQRSAALITPEHYAYVRRDLVVIAILAAIMFATLIVLHFVPALGG</sequence>
<feature type="transmembrane region" description="Helical" evidence="2">
    <location>
        <begin position="113"/>
        <end position="133"/>
    </location>
</feature>
<reference evidence="3" key="1">
    <citation type="submission" date="2018-12" db="EMBL/GenBank/DDBJ databases">
        <title>Novel natural products biosynthetic potential of the class Ktedonobacteria.</title>
        <authorList>
            <person name="Zheng Y."/>
            <person name="Saitou A."/>
            <person name="Wang C.M."/>
            <person name="Toyoda A."/>
            <person name="Minakuchi Y."/>
            <person name="Sekiguchi Y."/>
            <person name="Ueda K."/>
            <person name="Takano H."/>
            <person name="Sakai Y."/>
            <person name="Yokota A."/>
            <person name="Yabe S."/>
        </authorList>
    </citation>
    <scope>NUCLEOTIDE SEQUENCE</scope>
    <source>
        <strain evidence="3">A3-2</strain>
    </source>
</reference>
<dbReference type="EMBL" id="AP019377">
    <property type="protein sequence ID" value="BBH95542.1"/>
    <property type="molecule type" value="Genomic_DNA"/>
</dbReference>
<feature type="compositionally biased region" description="Basic residues" evidence="1">
    <location>
        <begin position="1"/>
        <end position="18"/>
    </location>
</feature>
<keyword evidence="2" id="KW-0472">Membrane</keyword>
<name>A0A455T7W6_9CHLR</name>
<accession>A0A455T7W6</accession>
<feature type="compositionally biased region" description="Low complexity" evidence="1">
    <location>
        <begin position="41"/>
        <end position="52"/>
    </location>
</feature>
<feature type="region of interest" description="Disordered" evidence="1">
    <location>
        <begin position="1"/>
        <end position="97"/>
    </location>
</feature>
<evidence type="ECO:0000256" key="2">
    <source>
        <dbReference type="SAM" id="Phobius"/>
    </source>
</evidence>
<evidence type="ECO:0000256" key="1">
    <source>
        <dbReference type="SAM" id="MobiDB-lite"/>
    </source>
</evidence>
<evidence type="ECO:0000313" key="3">
    <source>
        <dbReference type="EMBL" id="BBH95542.1"/>
    </source>
</evidence>
<feature type="compositionally biased region" description="Low complexity" evidence="1">
    <location>
        <begin position="67"/>
        <end position="84"/>
    </location>
</feature>
<proteinExistence type="predicted"/>